<evidence type="ECO:0000256" key="3">
    <source>
        <dbReference type="ARBA" id="ARBA00023163"/>
    </source>
</evidence>
<dbReference type="PANTHER" id="PTHR30055">
    <property type="entry name" value="HTH-TYPE TRANSCRIPTIONAL REGULATOR RUTR"/>
    <property type="match status" value="1"/>
</dbReference>
<evidence type="ECO:0000313" key="7">
    <source>
        <dbReference type="Proteomes" id="UP001519363"/>
    </source>
</evidence>
<sequence>MPGTRKRLSPAERRAVILRAASGVFAERGYAGAAMREVAAAAGITTPVLYDHFAAKDALYRAVVAHHAGELNRSWSDPPGDLSPERLVRHTLHLIFDWIEHNPVGWRLLFGPPPADPAVTEAHQQGQSDASKALTALLHRLPLPTTDGLPPGKTAEALAEATKWTLNAMATWWLRNPDLPRTQVESLTADLIWRGLHGLTT</sequence>
<accession>A0ABS5ACA6</accession>
<dbReference type="InterPro" id="IPR036271">
    <property type="entry name" value="Tet_transcr_reg_TetR-rel_C_sf"/>
</dbReference>
<organism evidence="6 7">
    <name type="scientific">Crossiella equi</name>
    <dbReference type="NCBI Taxonomy" id="130796"/>
    <lineage>
        <taxon>Bacteria</taxon>
        <taxon>Bacillati</taxon>
        <taxon>Actinomycetota</taxon>
        <taxon>Actinomycetes</taxon>
        <taxon>Pseudonocardiales</taxon>
        <taxon>Pseudonocardiaceae</taxon>
        <taxon>Crossiella</taxon>
    </lineage>
</organism>
<keyword evidence="7" id="KW-1185">Reference proteome</keyword>
<dbReference type="Gene3D" id="1.10.357.10">
    <property type="entry name" value="Tetracycline Repressor, domain 2"/>
    <property type="match status" value="1"/>
</dbReference>
<comment type="caution">
    <text evidence="6">The sequence shown here is derived from an EMBL/GenBank/DDBJ whole genome shotgun (WGS) entry which is preliminary data.</text>
</comment>
<feature type="domain" description="HTH tetR-type" evidence="5">
    <location>
        <begin position="11"/>
        <end position="71"/>
    </location>
</feature>
<feature type="DNA-binding region" description="H-T-H motif" evidence="4">
    <location>
        <begin position="34"/>
        <end position="53"/>
    </location>
</feature>
<dbReference type="InterPro" id="IPR009057">
    <property type="entry name" value="Homeodomain-like_sf"/>
</dbReference>
<evidence type="ECO:0000256" key="1">
    <source>
        <dbReference type="ARBA" id="ARBA00023015"/>
    </source>
</evidence>
<dbReference type="EMBL" id="JAGIOO010000001">
    <property type="protein sequence ID" value="MBP2474209.1"/>
    <property type="molecule type" value="Genomic_DNA"/>
</dbReference>
<dbReference type="SUPFAM" id="SSF46689">
    <property type="entry name" value="Homeodomain-like"/>
    <property type="match status" value="1"/>
</dbReference>
<evidence type="ECO:0000313" key="6">
    <source>
        <dbReference type="EMBL" id="MBP2474209.1"/>
    </source>
</evidence>
<dbReference type="PANTHER" id="PTHR30055:SF234">
    <property type="entry name" value="HTH-TYPE TRANSCRIPTIONAL REGULATOR BETI"/>
    <property type="match status" value="1"/>
</dbReference>
<reference evidence="6 7" key="1">
    <citation type="submission" date="2021-03" db="EMBL/GenBank/DDBJ databases">
        <title>Sequencing the genomes of 1000 actinobacteria strains.</title>
        <authorList>
            <person name="Klenk H.-P."/>
        </authorList>
    </citation>
    <scope>NUCLEOTIDE SEQUENCE [LARGE SCALE GENOMIC DNA]</scope>
    <source>
        <strain evidence="6 7">DSM 44580</strain>
    </source>
</reference>
<proteinExistence type="predicted"/>
<protein>
    <submittedName>
        <fullName evidence="6">AcrR family transcriptional regulator</fullName>
    </submittedName>
</protein>
<name>A0ABS5ACA6_9PSEU</name>
<dbReference type="Proteomes" id="UP001519363">
    <property type="component" value="Unassembled WGS sequence"/>
</dbReference>
<evidence type="ECO:0000256" key="4">
    <source>
        <dbReference type="PROSITE-ProRule" id="PRU00335"/>
    </source>
</evidence>
<dbReference type="InterPro" id="IPR050109">
    <property type="entry name" value="HTH-type_TetR-like_transc_reg"/>
</dbReference>
<keyword evidence="3" id="KW-0804">Transcription</keyword>
<keyword evidence="2 4" id="KW-0238">DNA-binding</keyword>
<dbReference type="SUPFAM" id="SSF48498">
    <property type="entry name" value="Tetracyclin repressor-like, C-terminal domain"/>
    <property type="match status" value="1"/>
</dbReference>
<dbReference type="PROSITE" id="PS50977">
    <property type="entry name" value="HTH_TETR_2"/>
    <property type="match status" value="1"/>
</dbReference>
<gene>
    <name evidence="6" type="ORF">JOF53_003081</name>
</gene>
<evidence type="ECO:0000256" key="2">
    <source>
        <dbReference type="ARBA" id="ARBA00023125"/>
    </source>
</evidence>
<evidence type="ECO:0000259" key="5">
    <source>
        <dbReference type="PROSITE" id="PS50977"/>
    </source>
</evidence>
<dbReference type="PRINTS" id="PR00455">
    <property type="entry name" value="HTHTETR"/>
</dbReference>
<dbReference type="Pfam" id="PF00440">
    <property type="entry name" value="TetR_N"/>
    <property type="match status" value="1"/>
</dbReference>
<dbReference type="RefSeq" id="WP_086781086.1">
    <property type="nucleotide sequence ID" value="NZ_JAGIOO010000001.1"/>
</dbReference>
<keyword evidence="1" id="KW-0805">Transcription regulation</keyword>
<dbReference type="InterPro" id="IPR001647">
    <property type="entry name" value="HTH_TetR"/>
</dbReference>